<protein>
    <submittedName>
        <fullName evidence="1">3225_t:CDS:1</fullName>
    </submittedName>
</protein>
<reference evidence="1" key="1">
    <citation type="submission" date="2021-06" db="EMBL/GenBank/DDBJ databases">
        <authorList>
            <person name="Kallberg Y."/>
            <person name="Tangrot J."/>
            <person name="Rosling A."/>
        </authorList>
    </citation>
    <scope>NUCLEOTIDE SEQUENCE</scope>
    <source>
        <strain evidence="1">AZ414A</strain>
    </source>
</reference>
<evidence type="ECO:0000313" key="1">
    <source>
        <dbReference type="EMBL" id="CAG8510892.1"/>
    </source>
</evidence>
<keyword evidence="2" id="KW-1185">Reference proteome</keyword>
<dbReference type="Proteomes" id="UP000789706">
    <property type="component" value="Unassembled WGS sequence"/>
</dbReference>
<accession>A0A9N8ZXS5</accession>
<evidence type="ECO:0000313" key="2">
    <source>
        <dbReference type="Proteomes" id="UP000789706"/>
    </source>
</evidence>
<dbReference type="AlphaFoldDB" id="A0A9N8ZXS5"/>
<proteinExistence type="predicted"/>
<gene>
    <name evidence="1" type="ORF">DEBURN_LOCUS5170</name>
</gene>
<dbReference type="EMBL" id="CAJVPK010000442">
    <property type="protein sequence ID" value="CAG8510892.1"/>
    <property type="molecule type" value="Genomic_DNA"/>
</dbReference>
<comment type="caution">
    <text evidence="1">The sequence shown here is derived from an EMBL/GenBank/DDBJ whole genome shotgun (WGS) entry which is preliminary data.</text>
</comment>
<name>A0A9N8ZXS5_9GLOM</name>
<sequence length="143" mass="16817">MTDIQHQLRSVVIKNENTKEYPKYPPGLSQKFIEKLEKLQYLTEERSKYPPGLGYSPEINTTLRKLEIKKSSKGISLISFNLGIEKEPPARENHILLDLSAHMKEQSSIKDRKFWRIITSLSYKFPDWQMKEAPFHHNGRKCM</sequence>
<organism evidence="1 2">
    <name type="scientific">Diversispora eburnea</name>
    <dbReference type="NCBI Taxonomy" id="1213867"/>
    <lineage>
        <taxon>Eukaryota</taxon>
        <taxon>Fungi</taxon>
        <taxon>Fungi incertae sedis</taxon>
        <taxon>Mucoromycota</taxon>
        <taxon>Glomeromycotina</taxon>
        <taxon>Glomeromycetes</taxon>
        <taxon>Diversisporales</taxon>
        <taxon>Diversisporaceae</taxon>
        <taxon>Diversispora</taxon>
    </lineage>
</organism>